<dbReference type="GO" id="GO:0000166">
    <property type="term" value="F:nucleotide binding"/>
    <property type="evidence" value="ECO:0007669"/>
    <property type="project" value="UniProtKB-KW"/>
</dbReference>
<dbReference type="GO" id="GO:0001653">
    <property type="term" value="F:peptide receptor activity"/>
    <property type="evidence" value="ECO:0007669"/>
    <property type="project" value="TreeGrafter"/>
</dbReference>
<feature type="compositionally biased region" description="Low complexity" evidence="8">
    <location>
        <begin position="2253"/>
        <end position="2265"/>
    </location>
</feature>
<dbReference type="CDD" id="cd07302">
    <property type="entry name" value="CHD"/>
    <property type="match status" value="1"/>
</dbReference>
<evidence type="ECO:0000256" key="3">
    <source>
        <dbReference type="ARBA" id="ARBA00022741"/>
    </source>
</evidence>
<feature type="compositionally biased region" description="Polar residues" evidence="8">
    <location>
        <begin position="2003"/>
        <end position="2012"/>
    </location>
</feature>
<comment type="subcellular location">
    <subcellularLocation>
        <location evidence="1">Membrane</location>
    </subcellularLocation>
</comment>
<evidence type="ECO:0000256" key="1">
    <source>
        <dbReference type="ARBA" id="ARBA00004370"/>
    </source>
</evidence>
<dbReference type="Gene3D" id="3.30.70.1230">
    <property type="entry name" value="Nucleotide cyclase"/>
    <property type="match status" value="1"/>
</dbReference>
<feature type="compositionally biased region" description="Low complexity" evidence="8">
    <location>
        <begin position="1985"/>
        <end position="2002"/>
    </location>
</feature>
<dbReference type="InterPro" id="IPR018297">
    <property type="entry name" value="A/G_cyclase_CS"/>
</dbReference>
<feature type="region of interest" description="Disordered" evidence="8">
    <location>
        <begin position="1540"/>
        <end position="1559"/>
    </location>
</feature>
<evidence type="ECO:0000256" key="4">
    <source>
        <dbReference type="ARBA" id="ARBA00022989"/>
    </source>
</evidence>
<feature type="compositionally biased region" description="Low complexity" evidence="8">
    <location>
        <begin position="1612"/>
        <end position="1622"/>
    </location>
</feature>
<dbReference type="InterPro" id="IPR050401">
    <property type="entry name" value="Cyclic_nucleotide_synthase"/>
</dbReference>
<feature type="region of interest" description="Disordered" evidence="8">
    <location>
        <begin position="1717"/>
        <end position="1752"/>
    </location>
</feature>
<feature type="region of interest" description="Disordered" evidence="8">
    <location>
        <begin position="1306"/>
        <end position="1325"/>
    </location>
</feature>
<evidence type="ECO:0000256" key="5">
    <source>
        <dbReference type="ARBA" id="ARBA00023136"/>
    </source>
</evidence>
<evidence type="ECO:0000256" key="8">
    <source>
        <dbReference type="SAM" id="MobiDB-lite"/>
    </source>
</evidence>
<feature type="compositionally biased region" description="Polar residues" evidence="8">
    <location>
        <begin position="899"/>
        <end position="908"/>
    </location>
</feature>
<feature type="region of interest" description="Disordered" evidence="8">
    <location>
        <begin position="810"/>
        <end position="835"/>
    </location>
</feature>
<feature type="region of interest" description="Disordered" evidence="8">
    <location>
        <begin position="2365"/>
        <end position="2407"/>
    </location>
</feature>
<feature type="region of interest" description="Disordered" evidence="8">
    <location>
        <begin position="2140"/>
        <end position="2174"/>
    </location>
</feature>
<sequence>MARPLRAEVTPCLLLLDEAPGLTRGPPAGGCGCLPWRRSIKPSKAAAAKHSRAAHHGEPVAALLVVLGGEGGAVGKDAGIAAGRPVAACAETKGGAVTQLHGPLSYGAASAADRGAGAAGAVGAAPSVAAAAGAWLALSALPVACTLLCRRSGAVLSQNAASELLLGCCLAAAAASSAGCGDAGGRTSRGALHQLAAAPQPSAAAGCPGQPSGAAVPSGGCLTTAATAAARPPEAGYPGPLLSRVFCLEPAKLEELLEATAAPGGVWHGIVRVPPGLTPALSSGSESQTVSGAGAAARALLSSERLAAESAMAELAGVGALPPPPAAAGDAHRAGQAYPPHGVMGFVVDAASGPTPGGGHMKPGGGGVGGGCDTNTSTGAGESVVVGFVDVSIQRAHTASGGRAEAFLAAVTAMAAGANGGAMLDRDTHAAAPGPLPFAGVAVPSALQSSVGCSGGHAGAAAEPPGGPTSGGGDRLARLLIAAHSEGEAAASRRSFDILAASGDKGWGAGSSGGGGGGGGGVLAQLAGPMPRCGHRARSALGLLNGVGSDAAGNGMGAACGSPHHPLPWRKSSTGGLGAGADACATKYGPYAPEPYTAARGAGAAAASAGAIASGSYGSAHAGDSQNQDAAAAAAAWNARRPMSQGVQRLHTCGSADAPNGSPQQQQQQQTHTALRLDSPAATGASSPAGDAASPVAGSLRLAPPSARAASGRATSAQRAALLAAMTSSTSTWQVAFDGPLSPQRESQLQRSSYQLLPPEERQALQRAVAAGGSHGGIAGAGSGGGGGGPSGGANQATARTYLARNSATTYRGGGGGGALSTVTDESSDAVPRSTAASQAPTLLATAGAVLAAAASTAASYHGGGLRRRSATGAGGGRSGGGVGGAAPAGKALSRPESRSTLTTSGHFSLDTSGAVDAAGGAGAGAGVQQAASAAKAGSGSSARAPSRRGLGSFFMRSLRRFNSGSARAAAGDDGSGGAATAGTALAAAAAAAAAAGHAGGLASTGYSAGANVLADSASGLVTSNVVEPTQGSWLVSRAIAGGQQPGDNTATPGEQALGLTPRSRSLCLLRNSKGKRGAGSHAAHDRTSLGGSAGISHAASGHAVLPAAAMGAAGGSSGGRVASSHGVLNALGRALGFRPTTAPQHSMAALGGGGSNDSRTLTTMNSSAVLLATTRSSLGSGAGNPAGAPPPLVLAAGSNAPVSPALALGIGSIPYSSTSVLLIPSSAGGPSGAFSNGPSGAISNGRSGGVSNGPSGGVGNGPSGGIGNGPSGGVSNGRSSAVAGCGSSGGTGGLSNILAARASAPSSAHYGGGGSSGSRSYHHHHHHLHNNMHVVPSFGAVAAVAFASQANGGPHARGGSQACIASQGTNVTASPLTTSPPPTLSHSITAANIATAGTNRAHSSRVLAFAAALRTAPPSMAAGLGVASASASVLRSAPNNAMAAAAQGQGQGRPLSTPRGSVSGGAHSQLDAGRATPLPSQAAPAGLLAGGAAGGGGGGGTPRHGTYRGSVAAAGGTAAEDDIAGEFAMLTLPRAPGVPAPVVPKPGGRPSTGSGGAGSLGQGVAVLAAAAGGLLSREGPAASAARNSCDAAGSIASDRAHPAAGTTARSPAGDAAPAAGACDETDKDAAAAALSPPPQPAQEQPPLEAECFHEITATCVCDPGAGGELALVLLQRDVTARVVAERHMAQVSEMEHRMLEQIFPRHVLQYMMEEDHKAAAAADAQQQQELEEGEEEEEEEAEAAEGQQTPTAQRCASLVAMDWRPCVRDFNSLATWHPQVTLLFADAPGFAPMCNALPPGVVMSFLHELFASFDSLLDAHGVYKVETIGDCYVVAGGLVEEDEDGMAAVREGEERADPEQANKVFAFAQAMLAAAARATFPTTGEPVRLRVGMHTGPVVSGVVGTRMPRFCLFGDTINTASRMESTGQPGAVHASEAAFQMLRGPSAGEGGWVPTGGIEVKGKGMMSTHIWRPAFPPAPKGMRAGEATTGSSDAASTASAGMTQTTHNSTLTPHASSFGEFYTSASGGAAPLCMNTWLLGGAAPSSRGGAVVMKPGQLARLGSAAATGPAAAAAEAGGAGGGAAAEAPRDGSSGDNKRVRAGSSAPPPTAPAAAAVLHRPRGAGAALCAAVDNGAAAGAARHASHAQPTAQPRLAADDQEQGEEGDGGQGLQFAFDADPQRLLLSSRASTPAQHFNCQADALPPAASKSISLKALTASRAGGARSVHGAATAASGGQAGWLAQASLGPIASSASGTSASRSVSRSKSDNLDQGSADHGTDTDAILAFASVGIPGYAPAFPEDGSVGAELQPTPLPYAAAPAAPASGTLARVVPAAMQAPVVDLFPQRVPRAVPPPPQRTAHGMLASGPPQVSGSSGHTWAWGASAPLPTGPAATEQENEPSGVTDSSVCPKAALLAVAASASAPPPSTGTAEELSAVGLLPPAVAAVLGTARAVTPAAALTVAPAPSGSVDTAAAPSASEDTMSLGLVGSDTPISRLAAVHTPGVSATAAADMAAAAAAYAGAAAPGTSKPFSLNVGASWLYPADGDAMTLDSAAGIGSDAAAGILSLGSATVGALVSGVPGAPMSAAGAVHASHGSHTFSLGGGAFRAMPMAGASGTRLNPFAGMSRFMGVGSSSLGGGSSAGDMRGVGSAAVVVGSPTFRESALGAAPGSPTFLPGGAAAGLARFAAAAATGATSAAIVVDEEPQ</sequence>
<dbReference type="OrthoDB" id="10261550at2759"/>
<dbReference type="EMBL" id="JAEHOD010000001">
    <property type="protein sequence ID" value="KAG2454613.1"/>
    <property type="molecule type" value="Genomic_DNA"/>
</dbReference>
<comment type="similarity">
    <text evidence="7">Belongs to the adenylyl cyclase class-4/guanylyl cyclase family.</text>
</comment>
<dbReference type="GO" id="GO:0004383">
    <property type="term" value="F:guanylate cyclase activity"/>
    <property type="evidence" value="ECO:0007669"/>
    <property type="project" value="TreeGrafter"/>
</dbReference>
<dbReference type="PROSITE" id="PS50125">
    <property type="entry name" value="GUANYLATE_CYCLASE_2"/>
    <property type="match status" value="1"/>
</dbReference>
<feature type="region of interest" description="Disordered" evidence="8">
    <location>
        <begin position="643"/>
        <end position="699"/>
    </location>
</feature>
<feature type="region of interest" description="Disordered" evidence="8">
    <location>
        <begin position="2075"/>
        <end position="2114"/>
    </location>
</feature>
<evidence type="ECO:0000256" key="7">
    <source>
        <dbReference type="RuleBase" id="RU000405"/>
    </source>
</evidence>
<dbReference type="SUPFAM" id="SSF55073">
    <property type="entry name" value="Nucleotide cyclase"/>
    <property type="match status" value="1"/>
</dbReference>
<keyword evidence="5" id="KW-0472">Membrane</keyword>
<feature type="compositionally biased region" description="Gly residues" evidence="8">
    <location>
        <begin position="1489"/>
        <end position="1503"/>
    </location>
</feature>
<evidence type="ECO:0000313" key="10">
    <source>
        <dbReference type="EMBL" id="KAG2454613.1"/>
    </source>
</evidence>
<feature type="compositionally biased region" description="Acidic residues" evidence="8">
    <location>
        <begin position="1730"/>
        <end position="1744"/>
    </location>
</feature>
<keyword evidence="4" id="KW-1133">Transmembrane helix</keyword>
<gene>
    <name evidence="10" type="ORF">HYH02_000454</name>
</gene>
<feature type="compositionally biased region" description="Low complexity" evidence="8">
    <location>
        <begin position="679"/>
        <end position="699"/>
    </location>
</feature>
<feature type="region of interest" description="Disordered" evidence="8">
    <location>
        <begin position="1041"/>
        <end position="1060"/>
    </location>
</feature>
<feature type="region of interest" description="Disordered" evidence="8">
    <location>
        <begin position="2253"/>
        <end position="2278"/>
    </location>
</feature>
<dbReference type="PANTHER" id="PTHR11920:SF335">
    <property type="entry name" value="GUANYLATE CYCLASE"/>
    <property type="match status" value="1"/>
</dbReference>
<dbReference type="PANTHER" id="PTHR11920">
    <property type="entry name" value="GUANYLYL CYCLASE"/>
    <property type="match status" value="1"/>
</dbReference>
<proteinExistence type="inferred from homology"/>
<dbReference type="GO" id="GO:0007168">
    <property type="term" value="P:receptor guanylyl cyclase signaling pathway"/>
    <property type="evidence" value="ECO:0007669"/>
    <property type="project" value="TreeGrafter"/>
</dbReference>
<keyword evidence="3" id="KW-0547">Nucleotide-binding</keyword>
<accession>A0A836BCV5</accession>
<feature type="compositionally biased region" description="Low complexity" evidence="8">
    <location>
        <begin position="1230"/>
        <end position="1246"/>
    </location>
</feature>
<feature type="compositionally biased region" description="Acidic residues" evidence="8">
    <location>
        <begin position="2158"/>
        <end position="2167"/>
    </location>
</feature>
<feature type="region of interest" description="Disordered" evidence="8">
    <location>
        <begin position="862"/>
        <end position="908"/>
    </location>
</feature>
<evidence type="ECO:0000256" key="6">
    <source>
        <dbReference type="ARBA" id="ARBA00023239"/>
    </source>
</evidence>
<dbReference type="InterPro" id="IPR001054">
    <property type="entry name" value="A/G_cyclase"/>
</dbReference>
<feature type="domain" description="Guanylate cyclase" evidence="9">
    <location>
        <begin position="1782"/>
        <end position="1925"/>
    </location>
</feature>
<comment type="caution">
    <text evidence="10">The sequence shown here is derived from an EMBL/GenBank/DDBJ whole genome shotgun (WGS) entry which is preliminary data.</text>
</comment>
<name>A0A836BCV5_9CHLO</name>
<keyword evidence="6 7" id="KW-0456">Lyase</keyword>
<dbReference type="GO" id="GO:0005886">
    <property type="term" value="C:plasma membrane"/>
    <property type="evidence" value="ECO:0007669"/>
    <property type="project" value="TreeGrafter"/>
</dbReference>
<feature type="region of interest" description="Disordered" evidence="8">
    <location>
        <begin position="453"/>
        <end position="474"/>
    </location>
</feature>
<evidence type="ECO:0000313" key="11">
    <source>
        <dbReference type="Proteomes" id="UP000613740"/>
    </source>
</evidence>
<feature type="region of interest" description="Disordered" evidence="8">
    <location>
        <begin position="1975"/>
        <end position="2012"/>
    </location>
</feature>
<dbReference type="GO" id="GO:0035556">
    <property type="term" value="P:intracellular signal transduction"/>
    <property type="evidence" value="ECO:0007669"/>
    <property type="project" value="InterPro"/>
</dbReference>
<keyword evidence="2" id="KW-0812">Transmembrane</keyword>
<evidence type="ECO:0000259" key="9">
    <source>
        <dbReference type="PROSITE" id="PS50125"/>
    </source>
</evidence>
<dbReference type="GO" id="GO:0004016">
    <property type="term" value="F:adenylate cyclase activity"/>
    <property type="evidence" value="ECO:0007669"/>
    <property type="project" value="TreeGrafter"/>
</dbReference>
<protein>
    <recommendedName>
        <fullName evidence="9">Guanylate cyclase domain-containing protein</fullName>
    </recommendedName>
</protein>
<feature type="compositionally biased region" description="Gly residues" evidence="8">
    <location>
        <begin position="873"/>
        <end position="887"/>
    </location>
</feature>
<reference evidence="10" key="1">
    <citation type="journal article" date="2020" name="bioRxiv">
        <title>Comparative genomics of Chlamydomonas.</title>
        <authorList>
            <person name="Craig R.J."/>
            <person name="Hasan A.R."/>
            <person name="Ness R.W."/>
            <person name="Keightley P.D."/>
        </authorList>
    </citation>
    <scope>NUCLEOTIDE SEQUENCE</scope>
    <source>
        <strain evidence="10">CCAP 11/173</strain>
    </source>
</reference>
<organism evidence="10 11">
    <name type="scientific">Chlamydomonas schloesseri</name>
    <dbReference type="NCBI Taxonomy" id="2026947"/>
    <lineage>
        <taxon>Eukaryota</taxon>
        <taxon>Viridiplantae</taxon>
        <taxon>Chlorophyta</taxon>
        <taxon>core chlorophytes</taxon>
        <taxon>Chlorophyceae</taxon>
        <taxon>CS clade</taxon>
        <taxon>Chlamydomonadales</taxon>
        <taxon>Chlamydomonadaceae</taxon>
        <taxon>Chlamydomonas</taxon>
    </lineage>
</organism>
<evidence type="ECO:0000256" key="2">
    <source>
        <dbReference type="ARBA" id="ARBA00022692"/>
    </source>
</evidence>
<dbReference type="PROSITE" id="PS00452">
    <property type="entry name" value="GUANYLATE_CYCLASE_1"/>
    <property type="match status" value="1"/>
</dbReference>
<dbReference type="InterPro" id="IPR029787">
    <property type="entry name" value="Nucleotide_cyclase"/>
</dbReference>
<feature type="region of interest" description="Disordered" evidence="8">
    <location>
        <begin position="1445"/>
        <end position="1505"/>
    </location>
</feature>
<feature type="region of interest" description="Disordered" evidence="8">
    <location>
        <begin position="1598"/>
        <end position="1647"/>
    </location>
</feature>
<dbReference type="SMART" id="SM00044">
    <property type="entry name" value="CYCc"/>
    <property type="match status" value="1"/>
</dbReference>
<keyword evidence="11" id="KW-1185">Reference proteome</keyword>
<feature type="compositionally biased region" description="Gly residues" evidence="8">
    <location>
        <begin position="1247"/>
        <end position="1276"/>
    </location>
</feature>
<feature type="compositionally biased region" description="Low complexity" evidence="8">
    <location>
        <begin position="1720"/>
        <end position="1729"/>
    </location>
</feature>
<dbReference type="Proteomes" id="UP000613740">
    <property type="component" value="Unassembled WGS sequence"/>
</dbReference>
<dbReference type="Pfam" id="PF00211">
    <property type="entry name" value="Guanylate_cyc"/>
    <property type="match status" value="1"/>
</dbReference>
<feature type="region of interest" description="Disordered" evidence="8">
    <location>
        <begin position="1230"/>
        <end position="1283"/>
    </location>
</feature>